<keyword evidence="6" id="KW-1185">Reference proteome</keyword>
<dbReference type="PROSITE" id="PS50088">
    <property type="entry name" value="ANK_REPEAT"/>
    <property type="match status" value="10"/>
</dbReference>
<evidence type="ECO:0000256" key="2">
    <source>
        <dbReference type="ARBA" id="ARBA00023043"/>
    </source>
</evidence>
<accession>A0AAE0WFQ1</accession>
<feature type="repeat" description="ANK" evidence="3">
    <location>
        <begin position="875"/>
        <end position="896"/>
    </location>
</feature>
<feature type="repeat" description="ANK" evidence="3">
    <location>
        <begin position="741"/>
        <end position="773"/>
    </location>
</feature>
<dbReference type="Gene3D" id="1.25.40.20">
    <property type="entry name" value="Ankyrin repeat-containing domain"/>
    <property type="match status" value="3"/>
</dbReference>
<feature type="repeat" description="ANK" evidence="3">
    <location>
        <begin position="976"/>
        <end position="1008"/>
    </location>
</feature>
<feature type="repeat" description="ANK" evidence="3">
    <location>
        <begin position="641"/>
        <end position="673"/>
    </location>
</feature>
<evidence type="ECO:0000256" key="3">
    <source>
        <dbReference type="PROSITE-ProRule" id="PRU00023"/>
    </source>
</evidence>
<feature type="repeat" description="ANK" evidence="3">
    <location>
        <begin position="807"/>
        <end position="833"/>
    </location>
</feature>
<dbReference type="PANTHER" id="PTHR24123:SF33">
    <property type="entry name" value="PROTEIN HOS4"/>
    <property type="match status" value="1"/>
</dbReference>
<comment type="caution">
    <text evidence="5">The sequence shown here is derived from an EMBL/GenBank/DDBJ whole genome shotgun (WGS) entry which is preliminary data.</text>
</comment>
<feature type="compositionally biased region" description="Polar residues" evidence="4">
    <location>
        <begin position="1070"/>
        <end position="1089"/>
    </location>
</feature>
<feature type="compositionally biased region" description="Polar residues" evidence="4">
    <location>
        <begin position="1096"/>
        <end position="1109"/>
    </location>
</feature>
<reference evidence="5" key="1">
    <citation type="submission" date="2023-07" db="EMBL/GenBank/DDBJ databases">
        <title>Black Yeasts Isolated from many extreme environments.</title>
        <authorList>
            <person name="Coleine C."/>
            <person name="Stajich J.E."/>
            <person name="Selbmann L."/>
        </authorList>
    </citation>
    <scope>NUCLEOTIDE SEQUENCE</scope>
    <source>
        <strain evidence="5">CCFEE 5485</strain>
    </source>
</reference>
<dbReference type="InterPro" id="IPR002110">
    <property type="entry name" value="Ankyrin_rpt"/>
</dbReference>
<dbReference type="Pfam" id="PF13857">
    <property type="entry name" value="Ank_5"/>
    <property type="match status" value="1"/>
</dbReference>
<feature type="region of interest" description="Disordered" evidence="4">
    <location>
        <begin position="107"/>
        <end position="148"/>
    </location>
</feature>
<evidence type="ECO:0000256" key="4">
    <source>
        <dbReference type="SAM" id="MobiDB-lite"/>
    </source>
</evidence>
<feature type="repeat" description="ANK" evidence="3">
    <location>
        <begin position="774"/>
        <end position="806"/>
    </location>
</feature>
<feature type="compositionally biased region" description="Polar residues" evidence="4">
    <location>
        <begin position="1053"/>
        <end position="1063"/>
    </location>
</feature>
<dbReference type="PROSITE" id="PS50297">
    <property type="entry name" value="ANK_REP_REGION"/>
    <property type="match status" value="8"/>
</dbReference>
<feature type="compositionally biased region" description="Acidic residues" evidence="4">
    <location>
        <begin position="134"/>
        <end position="143"/>
    </location>
</feature>
<dbReference type="InterPro" id="IPR036770">
    <property type="entry name" value="Ankyrin_rpt-contain_sf"/>
</dbReference>
<feature type="repeat" description="ANK" evidence="3">
    <location>
        <begin position="571"/>
        <end position="603"/>
    </location>
</feature>
<dbReference type="InterPro" id="IPR051165">
    <property type="entry name" value="Multifunctional_ANK_Repeat"/>
</dbReference>
<dbReference type="SUPFAM" id="SSF48403">
    <property type="entry name" value="Ankyrin repeat"/>
    <property type="match status" value="2"/>
</dbReference>
<keyword evidence="2 3" id="KW-0040">ANK repeat</keyword>
<dbReference type="AlphaFoldDB" id="A0AAE0WFQ1"/>
<gene>
    <name evidence="5" type="ORF">LTR78_008561</name>
</gene>
<dbReference type="Proteomes" id="UP001274830">
    <property type="component" value="Unassembled WGS sequence"/>
</dbReference>
<feature type="repeat" description="ANK" evidence="3">
    <location>
        <begin position="674"/>
        <end position="706"/>
    </location>
</feature>
<protein>
    <recommendedName>
        <fullName evidence="7">Ankyrin repeat protein</fullName>
    </recommendedName>
</protein>
<dbReference type="EMBL" id="JAUTXT010000041">
    <property type="protein sequence ID" value="KAK3671638.1"/>
    <property type="molecule type" value="Genomic_DNA"/>
</dbReference>
<feature type="repeat" description="ANK" evidence="3">
    <location>
        <begin position="840"/>
        <end position="872"/>
    </location>
</feature>
<sequence length="1147" mass="126462">MALSALKELDAGEDLFLQDSPGPTVAEHATKCSRLFADYMARPEIARDPTLIDDQMARFKLWASNMDVFGPSNVSLDYRLRYSPTVVRIIHQLLDVICSSLESLKPVDNASRPPSRKLRRISTAGRADRRPDEESSDSDDGEDQAQRNDHLITFTIGGTVTRLLRLSNAVRKSAQASRRYKIEEYTADEEATKAIAELRLYTDCYIRFRFPNIPGPLCSTLVEANALRLRRLYYQRSHRRRIALSVQRPQVDPKKIITLPKMAESRPAVHFAPTFQAKLGAIGDRTTNATSVPAAPLTYATTARQTTARALYADSAVGTARAKSVMVNNKLFFPPIPPTDECPYCGVIIEFKGGTKAIIWNDHVVRDLEPFVCIFASCTQSSQQAPSSTTFETSKTWMNHMQNAHGYAWECRAPSHGAVLFEEESGFQEHSRKEHGVPEAHVGVLSGAARRPVVKKIQECPFGDDIEVEQNPDSNTIFSNEALHLHVAAHMKEIALLALQKLPNDEDAEDVASDAPAEELGPARRRESMYSILDDEELDYNTEAGDGVPNVAEDAISLSVNKLNLEDRDAAGLTLLHRAVQDNNLTLVKSLVEQGASLRIRDNHGRIALHYASLNPDKGVDMMQLLLSSEHAEIMSFVDDNGQTPLHYAAKKDFIDGIQLLVESGAFIDLPDQHEYSPYLWAVISGQYKATEMLLSLGVDVNSASTHRKSALAWAANMGRSEIAELLVTSGADAMLMNGNTQSIPLEEAAASGDLTTVQLLLQSSADPNYRDRDGWSAIHWAAEEGYYEIVSLLLKHGASVNGISSYGTSPLHCAANGGHNEIVNELLHYGANSLMATVHGWTPLHHAAFMGHSHVVRSLLDSDERVSSSLQDTHGWTALHLAVHMRHLATVRVLLANPTISQSRLQSDGRGLTAEEWLDLGMNSQYYKIISKLSFGNSRCCRAVTRLRQAACEGNTMIIELLLEQGDSVYDTNSGRRTALYHAAKKGHNQILDVLLRDGADPNFLPSGLKTWEGVISDDATLQRLRQAGYTATGPDPGIDAQIRRTLRARDQSYTQAESSMQDLRADTPPTSSLHDSQADTLRTSSMQDVDAPTLPSSASQGSDTNNMRTASTQDLQMTGLEGMEPVRKVKSPRSPLAGFWKRFRR</sequence>
<keyword evidence="1" id="KW-0677">Repeat</keyword>
<proteinExistence type="predicted"/>
<dbReference type="PRINTS" id="PR01415">
    <property type="entry name" value="ANKYRIN"/>
</dbReference>
<evidence type="ECO:0000256" key="1">
    <source>
        <dbReference type="ARBA" id="ARBA00022737"/>
    </source>
</evidence>
<dbReference type="PANTHER" id="PTHR24123">
    <property type="entry name" value="ANKYRIN REPEAT-CONTAINING"/>
    <property type="match status" value="1"/>
</dbReference>
<dbReference type="SMART" id="SM00248">
    <property type="entry name" value="ANK"/>
    <property type="match status" value="12"/>
</dbReference>
<name>A0AAE0WFQ1_9PEZI</name>
<feature type="repeat" description="ANK" evidence="3">
    <location>
        <begin position="707"/>
        <end position="739"/>
    </location>
</feature>
<organism evidence="5 6">
    <name type="scientific">Recurvomyces mirabilis</name>
    <dbReference type="NCBI Taxonomy" id="574656"/>
    <lineage>
        <taxon>Eukaryota</taxon>
        <taxon>Fungi</taxon>
        <taxon>Dikarya</taxon>
        <taxon>Ascomycota</taxon>
        <taxon>Pezizomycotina</taxon>
        <taxon>Dothideomycetes</taxon>
        <taxon>Dothideomycetidae</taxon>
        <taxon>Mycosphaerellales</taxon>
        <taxon>Teratosphaeriaceae</taxon>
        <taxon>Recurvomyces</taxon>
    </lineage>
</organism>
<dbReference type="Pfam" id="PF12796">
    <property type="entry name" value="Ank_2"/>
    <property type="match status" value="4"/>
</dbReference>
<feature type="region of interest" description="Disordered" evidence="4">
    <location>
        <begin position="1052"/>
        <end position="1109"/>
    </location>
</feature>
<evidence type="ECO:0000313" key="5">
    <source>
        <dbReference type="EMBL" id="KAK3671638.1"/>
    </source>
</evidence>
<evidence type="ECO:0008006" key="7">
    <source>
        <dbReference type="Google" id="ProtNLM"/>
    </source>
</evidence>
<evidence type="ECO:0000313" key="6">
    <source>
        <dbReference type="Proteomes" id="UP001274830"/>
    </source>
</evidence>